<evidence type="ECO:0000256" key="1">
    <source>
        <dbReference type="ARBA" id="ARBA00023115"/>
    </source>
</evidence>
<dbReference type="SUPFAM" id="SSF53335">
    <property type="entry name" value="S-adenosyl-L-methionine-dependent methyltransferases"/>
    <property type="match status" value="1"/>
</dbReference>
<dbReference type="Gene3D" id="3.40.50.150">
    <property type="entry name" value="Vaccinia Virus protein VP39"/>
    <property type="match status" value="1"/>
</dbReference>
<dbReference type="InterPro" id="IPR029063">
    <property type="entry name" value="SAM-dependent_MTases_sf"/>
</dbReference>
<dbReference type="PANTHER" id="PTHR43317">
    <property type="entry name" value="THERMOSPERMINE SYNTHASE ACAULIS5"/>
    <property type="match status" value="1"/>
</dbReference>
<evidence type="ECO:0000313" key="3">
    <source>
        <dbReference type="Proteomes" id="UP000192359"/>
    </source>
</evidence>
<organism evidence="2 3">
    <name type="scientific">Rothia nasimurium</name>
    <dbReference type="NCBI Taxonomy" id="85336"/>
    <lineage>
        <taxon>Bacteria</taxon>
        <taxon>Bacillati</taxon>
        <taxon>Actinomycetota</taxon>
        <taxon>Actinomycetes</taxon>
        <taxon>Micrococcales</taxon>
        <taxon>Micrococcaceae</taxon>
        <taxon>Rothia</taxon>
    </lineage>
</organism>
<dbReference type="AlphaFoldDB" id="A0A1Y1RSA2"/>
<dbReference type="PANTHER" id="PTHR43317:SF1">
    <property type="entry name" value="THERMOSPERMINE SYNTHASE ACAULIS5"/>
    <property type="match status" value="1"/>
</dbReference>
<sequence>MAQRRRTPKKQVETPEALIEGTYPIDTGIAELIEDDYTPGGWVLEINGMESSHIVLDQPRELDFEYMRWLATVIESFVDTHLDPAHLRITHLGGGACSMGRYLADVYPASHNTVVELDGKLAAYVREWFDLPKAPTLKIRVGEARAVTEGFAPASRDIIIRDVFAGYITPEPLTTLEFTQLAERSLTPGGLYIINCGDDRSLAGARAEAAAIAQVFEHTCIVADPAMLKGRRKGNVIIAGSNAPLPVAGDLAAAAITKRLLGGGVPAQYKDDAWVRDFARSATPRRDAQPEVDLAQLDAQLRAGQ</sequence>
<dbReference type="NCBIfam" id="NF037959">
    <property type="entry name" value="MFS_SpdSyn"/>
    <property type="match status" value="1"/>
</dbReference>
<dbReference type="RefSeq" id="WP_083090623.1">
    <property type="nucleotide sequence ID" value="NZ_LXWF01000002.1"/>
</dbReference>
<accession>A0A1Y1RSA2</accession>
<evidence type="ECO:0000313" key="2">
    <source>
        <dbReference type="EMBL" id="ORC24982.1"/>
    </source>
</evidence>
<dbReference type="Proteomes" id="UP000192359">
    <property type="component" value="Unassembled WGS sequence"/>
</dbReference>
<keyword evidence="1" id="KW-0620">Polyamine biosynthesis</keyword>
<proteinExistence type="predicted"/>
<protein>
    <submittedName>
        <fullName evidence="2">Spermidine synthase</fullName>
    </submittedName>
</protein>
<reference evidence="2 3" key="1">
    <citation type="submission" date="2016-05" db="EMBL/GenBank/DDBJ databases">
        <title>Draft genome sequence of a porcine commensal Rothia nasimurium.</title>
        <authorList>
            <person name="Gaiser R.A."/>
            <person name="Van Baarlen P."/>
            <person name="Wells J.M."/>
        </authorList>
    </citation>
    <scope>NUCLEOTIDE SEQUENCE [LARGE SCALE GENOMIC DNA]</scope>
    <source>
        <strain evidence="2 3">PT-32</strain>
    </source>
</reference>
<dbReference type="GO" id="GO:0006596">
    <property type="term" value="P:polyamine biosynthetic process"/>
    <property type="evidence" value="ECO:0007669"/>
    <property type="project" value="UniProtKB-KW"/>
</dbReference>
<comment type="caution">
    <text evidence="2">The sequence shown here is derived from an EMBL/GenBank/DDBJ whole genome shotgun (WGS) entry which is preliminary data.</text>
</comment>
<name>A0A1Y1RSA2_9MICC</name>
<gene>
    <name evidence="2" type="ORF">A7979_09115</name>
</gene>
<dbReference type="EMBL" id="LXWF01000002">
    <property type="protein sequence ID" value="ORC24982.1"/>
    <property type="molecule type" value="Genomic_DNA"/>
</dbReference>
<keyword evidence="3" id="KW-1185">Reference proteome</keyword>